<gene>
    <name evidence="1" type="ORF">PPROV_001093500</name>
</gene>
<organism evidence="1 2">
    <name type="scientific">Pycnococcus provasolii</name>
    <dbReference type="NCBI Taxonomy" id="41880"/>
    <lineage>
        <taxon>Eukaryota</taxon>
        <taxon>Viridiplantae</taxon>
        <taxon>Chlorophyta</taxon>
        <taxon>Pseudoscourfieldiophyceae</taxon>
        <taxon>Pseudoscourfieldiales</taxon>
        <taxon>Pycnococcaceae</taxon>
        <taxon>Pycnococcus</taxon>
    </lineage>
</organism>
<evidence type="ECO:0000313" key="1">
    <source>
        <dbReference type="EMBL" id="GHP12207.1"/>
    </source>
</evidence>
<reference evidence="1" key="1">
    <citation type="submission" date="2020-10" db="EMBL/GenBank/DDBJ databases">
        <title>Unveiling of a novel bifunctional photoreceptor, Dualchrome1, isolated from a cosmopolitan green alga.</title>
        <authorList>
            <person name="Suzuki S."/>
            <person name="Kawachi M."/>
        </authorList>
    </citation>
    <scope>NUCLEOTIDE SEQUENCE</scope>
    <source>
        <strain evidence="1">NIES 2893</strain>
    </source>
</reference>
<evidence type="ECO:0000313" key="2">
    <source>
        <dbReference type="Proteomes" id="UP000660262"/>
    </source>
</evidence>
<dbReference type="InterPro" id="IPR029063">
    <property type="entry name" value="SAM-dependent_MTases_sf"/>
</dbReference>
<dbReference type="PANTHER" id="PTHR14614:SF130">
    <property type="entry name" value="PROTEIN-LYSINE N-METHYLTRANSFERASE EEF2KMT"/>
    <property type="match status" value="1"/>
</dbReference>
<protein>
    <recommendedName>
        <fullName evidence="3">Calmodulin-lysine N-methyltransferase</fullName>
    </recommendedName>
</protein>
<name>A0A830I543_9CHLO</name>
<proteinExistence type="predicted"/>
<evidence type="ECO:0008006" key="3">
    <source>
        <dbReference type="Google" id="ProtNLM"/>
    </source>
</evidence>
<dbReference type="AlphaFoldDB" id="A0A830I543"/>
<accession>A0A830I543</accession>
<dbReference type="Gene3D" id="3.40.50.150">
    <property type="entry name" value="Vaccinia Virus protein VP39"/>
    <property type="match status" value="1"/>
</dbReference>
<sequence>MSAASASLASALTTSASSSSSSLTNDDALKEFRPPQSPLLLLGCEETIPYRLLLLEAFLRRHAHISAKVLPVFIRLVSASASSWNQALTLIIAWCAGAGTAASGNVHLLPASYRRKLLQAVLEAASSTSTSSLDGDDADSLDESLLDEIAALLAKETLEKSRDENNTDDLSEARRLKTVSYLQVLPGCEQPVVTLVNVANDVLAGGTGLAAWTAGFALGADAANGTLWTHVGENSTVLELGAGTGAASVAICRYAPRGTRVFITDGDEDALANLRGNLECNAIRTSDGTSTDDDGVVTTRLAWPDVPDGPPPTLPTALHHRWNDTCSAGGSRLVLGADITYEPASFPGLCRLLHYLLVDSKSTAILYCTERNADTMSKLRDAIAGAHMTVASEHAYVGQHGGVGCYVGVGTDSTEVVRVLYVTCKETRRDDADADDER</sequence>
<dbReference type="OrthoDB" id="194386at2759"/>
<dbReference type="EMBL" id="BNJQ01000039">
    <property type="protein sequence ID" value="GHP12207.1"/>
    <property type="molecule type" value="Genomic_DNA"/>
</dbReference>
<dbReference type="SUPFAM" id="SSF53335">
    <property type="entry name" value="S-adenosyl-L-methionine-dependent methyltransferases"/>
    <property type="match status" value="1"/>
</dbReference>
<dbReference type="PANTHER" id="PTHR14614">
    <property type="entry name" value="HEPATOCELLULAR CARCINOMA-ASSOCIATED ANTIGEN"/>
    <property type="match status" value="1"/>
</dbReference>
<dbReference type="Pfam" id="PF10294">
    <property type="entry name" value="Methyltransf_16"/>
    <property type="match status" value="1"/>
</dbReference>
<dbReference type="Proteomes" id="UP000660262">
    <property type="component" value="Unassembled WGS sequence"/>
</dbReference>
<keyword evidence="2" id="KW-1185">Reference proteome</keyword>
<dbReference type="InterPro" id="IPR019410">
    <property type="entry name" value="Methyltransf_16"/>
</dbReference>
<comment type="caution">
    <text evidence="1">The sequence shown here is derived from an EMBL/GenBank/DDBJ whole genome shotgun (WGS) entry which is preliminary data.</text>
</comment>